<feature type="binding site" evidence="7">
    <location>
        <position position="106"/>
    </location>
    <ligand>
        <name>Zn(2+)</name>
        <dbReference type="ChEBI" id="CHEBI:29105"/>
        <label>1</label>
    </ligand>
</feature>
<dbReference type="InterPro" id="IPR001719">
    <property type="entry name" value="AP_endonuc_2"/>
</dbReference>
<feature type="binding site" evidence="7">
    <location>
        <position position="222"/>
    </location>
    <ligand>
        <name>Zn(2+)</name>
        <dbReference type="ChEBI" id="CHEBI:29105"/>
        <label>3</label>
    </ligand>
</feature>
<dbReference type="STRING" id="1797259.A2989_03845"/>
<dbReference type="PROSITE" id="PS51432">
    <property type="entry name" value="AP_NUCLEASE_F2_4"/>
    <property type="match status" value="1"/>
</dbReference>
<accession>A0A1F4ZDK8</accession>
<dbReference type="NCBIfam" id="TIGR00587">
    <property type="entry name" value="nfo"/>
    <property type="match status" value="1"/>
</dbReference>
<dbReference type="SUPFAM" id="SSF51658">
    <property type="entry name" value="Xylose isomerase-like"/>
    <property type="match status" value="1"/>
</dbReference>
<feature type="binding site" evidence="7">
    <location>
        <position position="176"/>
    </location>
    <ligand>
        <name>Zn(2+)</name>
        <dbReference type="ChEBI" id="CHEBI:29105"/>
        <label>2</label>
    </ligand>
</feature>
<dbReference type="AlphaFoldDB" id="A0A1F4ZDK8"/>
<dbReference type="InterPro" id="IPR018246">
    <property type="entry name" value="AP_endonuc_F2_Zn_BS"/>
</dbReference>
<feature type="binding site" evidence="7">
    <location>
        <position position="142"/>
    </location>
    <ligand>
        <name>Zn(2+)</name>
        <dbReference type="ChEBI" id="CHEBI:29105"/>
        <label>2</label>
    </ligand>
</feature>
<dbReference type="EMBL" id="MEXN01000005">
    <property type="protein sequence ID" value="OGD03787.1"/>
    <property type="molecule type" value="Genomic_DNA"/>
</dbReference>
<organism evidence="9 10">
    <name type="scientific">Candidatus Amesbacteria bacterium RIFCSPLOWO2_01_FULL_48_25</name>
    <dbReference type="NCBI Taxonomy" id="1797259"/>
    <lineage>
        <taxon>Bacteria</taxon>
        <taxon>Candidatus Amesiibacteriota</taxon>
    </lineage>
</organism>
<evidence type="ECO:0000256" key="2">
    <source>
        <dbReference type="ARBA" id="ARBA00022723"/>
    </source>
</evidence>
<name>A0A1F4ZDK8_9BACT</name>
<gene>
    <name evidence="7" type="primary">nfo</name>
    <name evidence="9" type="ORF">A2989_03845</name>
</gene>
<dbReference type="GO" id="GO:0003906">
    <property type="term" value="F:DNA-(apurinic or apyrimidinic site) endonuclease activity"/>
    <property type="evidence" value="ECO:0007669"/>
    <property type="project" value="TreeGrafter"/>
</dbReference>
<feature type="binding site" evidence="7">
    <location>
        <position position="179"/>
    </location>
    <ligand>
        <name>Zn(2+)</name>
        <dbReference type="ChEBI" id="CHEBI:29105"/>
        <label>3</label>
    </ligand>
</feature>
<dbReference type="CDD" id="cd00019">
    <property type="entry name" value="AP2Ec"/>
    <property type="match status" value="1"/>
</dbReference>
<keyword evidence="2 7" id="KW-0479">Metal-binding</keyword>
<keyword evidence="3 7" id="KW-0227">DNA damage</keyword>
<dbReference type="Proteomes" id="UP000177080">
    <property type="component" value="Unassembled WGS sequence"/>
</dbReference>
<dbReference type="GO" id="GO:0008833">
    <property type="term" value="F:deoxyribonuclease IV (phage-T4-induced) activity"/>
    <property type="evidence" value="ECO:0007669"/>
    <property type="project" value="UniProtKB-UniRule"/>
</dbReference>
<evidence type="ECO:0000256" key="1">
    <source>
        <dbReference type="ARBA" id="ARBA00005340"/>
    </source>
</evidence>
<evidence type="ECO:0000256" key="5">
    <source>
        <dbReference type="ARBA" id="ARBA00022833"/>
    </source>
</evidence>
<feature type="binding site" evidence="7">
    <location>
        <position position="207"/>
    </location>
    <ligand>
        <name>Zn(2+)</name>
        <dbReference type="ChEBI" id="CHEBI:29105"/>
        <label>2</label>
    </ligand>
</feature>
<proteinExistence type="inferred from homology"/>
<evidence type="ECO:0000313" key="10">
    <source>
        <dbReference type="Proteomes" id="UP000177080"/>
    </source>
</evidence>
<evidence type="ECO:0000259" key="8">
    <source>
        <dbReference type="Pfam" id="PF01261"/>
    </source>
</evidence>
<feature type="binding site" evidence="7">
    <location>
        <position position="142"/>
    </location>
    <ligand>
        <name>Zn(2+)</name>
        <dbReference type="ChEBI" id="CHEBI:29105"/>
        <label>1</label>
    </ligand>
</feature>
<dbReference type="InterPro" id="IPR036237">
    <property type="entry name" value="Xyl_isomerase-like_sf"/>
</dbReference>
<feature type="domain" description="Xylose isomerase-like TIM barrel" evidence="8">
    <location>
        <begin position="17"/>
        <end position="269"/>
    </location>
</feature>
<dbReference type="GO" id="GO:0003677">
    <property type="term" value="F:DNA binding"/>
    <property type="evidence" value="ECO:0007669"/>
    <property type="project" value="InterPro"/>
</dbReference>
<dbReference type="Pfam" id="PF01261">
    <property type="entry name" value="AP_endonuc_2"/>
    <property type="match status" value="1"/>
</dbReference>
<comment type="caution">
    <text evidence="9">The sequence shown here is derived from an EMBL/GenBank/DDBJ whole genome shotgun (WGS) entry which is preliminary data.</text>
</comment>
<dbReference type="PANTHER" id="PTHR21445">
    <property type="entry name" value="ENDONUCLEASE IV ENDODEOXYRIBONUCLEASE IV"/>
    <property type="match status" value="1"/>
</dbReference>
<evidence type="ECO:0000313" key="9">
    <source>
        <dbReference type="EMBL" id="OGD03787.1"/>
    </source>
</evidence>
<keyword evidence="6 7" id="KW-0234">DNA repair</keyword>
<feature type="binding site" evidence="7">
    <location>
        <position position="252"/>
    </location>
    <ligand>
        <name>Zn(2+)</name>
        <dbReference type="ChEBI" id="CHEBI:29105"/>
        <label>2</label>
    </ligand>
</feature>
<feature type="binding site" evidence="7">
    <location>
        <position position="220"/>
    </location>
    <ligand>
        <name>Zn(2+)</name>
        <dbReference type="ChEBI" id="CHEBI:29105"/>
        <label>3</label>
    </ligand>
</feature>
<evidence type="ECO:0000256" key="6">
    <source>
        <dbReference type="ARBA" id="ARBA00023204"/>
    </source>
</evidence>
<reference evidence="9 10" key="1">
    <citation type="journal article" date="2016" name="Nat. Commun.">
        <title>Thousands of microbial genomes shed light on interconnected biogeochemical processes in an aquifer system.</title>
        <authorList>
            <person name="Anantharaman K."/>
            <person name="Brown C.T."/>
            <person name="Hug L.A."/>
            <person name="Sharon I."/>
            <person name="Castelle C.J."/>
            <person name="Probst A.J."/>
            <person name="Thomas B.C."/>
            <person name="Singh A."/>
            <person name="Wilkins M.J."/>
            <person name="Karaoz U."/>
            <person name="Brodie E.L."/>
            <person name="Williams K.H."/>
            <person name="Hubbard S.S."/>
            <person name="Banfield J.F."/>
        </authorList>
    </citation>
    <scope>NUCLEOTIDE SEQUENCE [LARGE SCALE GENOMIC DNA]</scope>
</reference>
<comment type="catalytic activity">
    <reaction evidence="7">
        <text>Endonucleolytic cleavage to 5'-phosphooligonucleotide end-products.</text>
        <dbReference type="EC" id="3.1.21.2"/>
    </reaction>
</comment>
<feature type="binding site" evidence="7">
    <location>
        <position position="66"/>
    </location>
    <ligand>
        <name>Zn(2+)</name>
        <dbReference type="ChEBI" id="CHEBI:29105"/>
        <label>1</label>
    </ligand>
</feature>
<dbReference type="FunFam" id="3.20.20.150:FF:000001">
    <property type="entry name" value="Probable endonuclease 4"/>
    <property type="match status" value="1"/>
</dbReference>
<dbReference type="PANTHER" id="PTHR21445:SF0">
    <property type="entry name" value="APURINIC-APYRIMIDINIC ENDONUCLEASE"/>
    <property type="match status" value="1"/>
</dbReference>
<keyword evidence="7" id="KW-0255">Endonuclease</keyword>
<keyword evidence="7" id="KW-0540">Nuclease</keyword>
<keyword evidence="4 7" id="KW-0378">Hydrolase</keyword>
<dbReference type="GO" id="GO:0008270">
    <property type="term" value="F:zinc ion binding"/>
    <property type="evidence" value="ECO:0007669"/>
    <property type="project" value="UniProtKB-UniRule"/>
</dbReference>
<dbReference type="Gene3D" id="3.20.20.150">
    <property type="entry name" value="Divalent-metal-dependent TIM barrel enzymes"/>
    <property type="match status" value="1"/>
</dbReference>
<dbReference type="HAMAP" id="MF_00152">
    <property type="entry name" value="Nfo"/>
    <property type="match status" value="1"/>
</dbReference>
<dbReference type="PROSITE" id="PS00731">
    <property type="entry name" value="AP_NUCLEASE_F2_3"/>
    <property type="match status" value="1"/>
</dbReference>
<dbReference type="InterPro" id="IPR013022">
    <property type="entry name" value="Xyl_isomerase-like_TIM-brl"/>
</dbReference>
<comment type="similarity">
    <text evidence="1 7">Belongs to the AP endonuclease 2 family.</text>
</comment>
<dbReference type="EC" id="3.1.21.2" evidence="7"/>
<protein>
    <recommendedName>
        <fullName evidence="7">Probable endonuclease 4</fullName>
        <ecNumber evidence="7">3.1.21.2</ecNumber>
    </recommendedName>
    <alternativeName>
        <fullName evidence="7">Endodeoxyribonuclease IV</fullName>
    </alternativeName>
    <alternativeName>
        <fullName evidence="7">Endonuclease IV</fullName>
    </alternativeName>
</protein>
<comment type="cofactor">
    <cofactor evidence="7">
        <name>Zn(2+)</name>
        <dbReference type="ChEBI" id="CHEBI:29105"/>
    </cofactor>
    <text evidence="7">Binds 3 Zn(2+) ions.</text>
</comment>
<comment type="function">
    <text evidence="7">Endonuclease IV plays a role in DNA repair. It cleaves phosphodiester bonds at apurinic or apyrimidinic (AP) sites, generating a 3'-hydroxyl group and a 5'-terminal sugar phosphate.</text>
</comment>
<dbReference type="GO" id="GO:0006284">
    <property type="term" value="P:base-excision repair"/>
    <property type="evidence" value="ECO:0007669"/>
    <property type="project" value="TreeGrafter"/>
</dbReference>
<evidence type="ECO:0000256" key="4">
    <source>
        <dbReference type="ARBA" id="ARBA00022801"/>
    </source>
</evidence>
<dbReference type="SMART" id="SM00518">
    <property type="entry name" value="AP2Ec"/>
    <property type="match status" value="1"/>
</dbReference>
<sequence>MHLGGHVSIAGSFDKCIDRIAEIGGNCLMTFASSPRSLQFKNIDPKLIQKYLDKKDESGIGPHFFHGVYLVNLASKSKSYLKASINSLIFYQQLAGEINAVGTIFHIGSHMGEGLEKTIDQVVAAINFTLDSSPKGVRLILENAAGQGGAIGEKFEDLAQIISRVGDKSKIGVCLDTQHCFAAGYTLDTVLEKFDRIIGLKRLSVIHLNDSKTEFGSKIDRHENIGLGKIGEVSLAKFASDARLKTIPFILEVPGDGNGPRKQDIDTLKSMLS</sequence>
<dbReference type="GO" id="GO:0008081">
    <property type="term" value="F:phosphoric diester hydrolase activity"/>
    <property type="evidence" value="ECO:0007669"/>
    <property type="project" value="TreeGrafter"/>
</dbReference>
<evidence type="ECO:0000256" key="7">
    <source>
        <dbReference type="HAMAP-Rule" id="MF_00152"/>
    </source>
</evidence>
<evidence type="ECO:0000256" key="3">
    <source>
        <dbReference type="ARBA" id="ARBA00022763"/>
    </source>
</evidence>
<keyword evidence="5 7" id="KW-0862">Zinc</keyword>